<sequence>MSLSKPVTIADIKSSPVPNSPQRCAKKLTCAVLNKSPLRPIKNGSMFSLNLCDKDPSSTIRAVCFNTDLFSNFETDVTYDLESFKVKKAFGNSSSLELLLDNDTKVSTAASQLKITDHTFNISQILREETENIRFINLKAKVTSIGDSISVGTYPDNKSKRSIFLADNTEHIELVLRRERAETIQFKEGDVLSLQNVVLSTFNNQLSVTSTFETVITTLMKK</sequence>
<dbReference type="InterPro" id="IPR012340">
    <property type="entry name" value="NA-bd_OB-fold"/>
</dbReference>
<dbReference type="EMBL" id="CALNXJ010000007">
    <property type="protein sequence ID" value="CAH3044804.1"/>
    <property type="molecule type" value="Genomic_DNA"/>
</dbReference>
<dbReference type="Proteomes" id="UP001159428">
    <property type="component" value="Unassembled WGS sequence"/>
</dbReference>
<evidence type="ECO:0000313" key="2">
    <source>
        <dbReference type="Proteomes" id="UP001159428"/>
    </source>
</evidence>
<dbReference type="Gene3D" id="2.40.50.140">
    <property type="entry name" value="Nucleic acid-binding proteins"/>
    <property type="match status" value="2"/>
</dbReference>
<gene>
    <name evidence="1" type="ORF">PMEA_00031402</name>
</gene>
<reference evidence="1 2" key="1">
    <citation type="submission" date="2022-05" db="EMBL/GenBank/DDBJ databases">
        <authorList>
            <consortium name="Genoscope - CEA"/>
            <person name="William W."/>
        </authorList>
    </citation>
    <scope>NUCLEOTIDE SEQUENCE [LARGE SCALE GENOMIC DNA]</scope>
</reference>
<protein>
    <submittedName>
        <fullName evidence="1">Uncharacterized protein</fullName>
    </submittedName>
</protein>
<name>A0AAU9W392_9CNID</name>
<organism evidence="1 2">
    <name type="scientific">Pocillopora meandrina</name>
    <dbReference type="NCBI Taxonomy" id="46732"/>
    <lineage>
        <taxon>Eukaryota</taxon>
        <taxon>Metazoa</taxon>
        <taxon>Cnidaria</taxon>
        <taxon>Anthozoa</taxon>
        <taxon>Hexacorallia</taxon>
        <taxon>Scleractinia</taxon>
        <taxon>Astrocoeniina</taxon>
        <taxon>Pocilloporidae</taxon>
        <taxon>Pocillopora</taxon>
    </lineage>
</organism>
<accession>A0AAU9W392</accession>
<dbReference type="AlphaFoldDB" id="A0AAU9W392"/>
<keyword evidence="2" id="KW-1185">Reference proteome</keyword>
<comment type="caution">
    <text evidence="1">The sequence shown here is derived from an EMBL/GenBank/DDBJ whole genome shotgun (WGS) entry which is preliminary data.</text>
</comment>
<proteinExistence type="predicted"/>
<dbReference type="SUPFAM" id="SSF50249">
    <property type="entry name" value="Nucleic acid-binding proteins"/>
    <property type="match status" value="1"/>
</dbReference>
<evidence type="ECO:0000313" key="1">
    <source>
        <dbReference type="EMBL" id="CAH3044804.1"/>
    </source>
</evidence>